<keyword evidence="3" id="KW-1185">Reference proteome</keyword>
<organism evidence="2 3">
    <name type="scientific">Caerostris darwini</name>
    <dbReference type="NCBI Taxonomy" id="1538125"/>
    <lineage>
        <taxon>Eukaryota</taxon>
        <taxon>Metazoa</taxon>
        <taxon>Ecdysozoa</taxon>
        <taxon>Arthropoda</taxon>
        <taxon>Chelicerata</taxon>
        <taxon>Arachnida</taxon>
        <taxon>Araneae</taxon>
        <taxon>Araneomorphae</taxon>
        <taxon>Entelegynae</taxon>
        <taxon>Araneoidea</taxon>
        <taxon>Araneidae</taxon>
        <taxon>Caerostris</taxon>
    </lineage>
</organism>
<dbReference type="AlphaFoldDB" id="A0AAV4NKY9"/>
<comment type="caution">
    <text evidence="2">The sequence shown here is derived from an EMBL/GenBank/DDBJ whole genome shotgun (WGS) entry which is preliminary data.</text>
</comment>
<evidence type="ECO:0000313" key="3">
    <source>
        <dbReference type="Proteomes" id="UP001054837"/>
    </source>
</evidence>
<name>A0AAV4NKY9_9ARAC</name>
<accession>A0AAV4NKY9</accession>
<gene>
    <name evidence="2" type="ORF">CDAR_71681</name>
</gene>
<proteinExistence type="predicted"/>
<reference evidence="2 3" key="1">
    <citation type="submission" date="2021-06" db="EMBL/GenBank/DDBJ databases">
        <title>Caerostris darwini draft genome.</title>
        <authorList>
            <person name="Kono N."/>
            <person name="Arakawa K."/>
        </authorList>
    </citation>
    <scope>NUCLEOTIDE SEQUENCE [LARGE SCALE GENOMIC DNA]</scope>
</reference>
<protein>
    <submittedName>
        <fullName evidence="2">Uncharacterized protein</fullName>
    </submittedName>
</protein>
<evidence type="ECO:0000313" key="2">
    <source>
        <dbReference type="EMBL" id="GIX84386.1"/>
    </source>
</evidence>
<sequence>MKADVSLYLGDIFVNKSLLHRKRLVTKANTTKSRNPRSWSNFPQEAARGTNSRNSANPPMRLEAVNAPLSSLYRKRMVRRQLQQREYLFSRIGLCFLCPDPE</sequence>
<dbReference type="Proteomes" id="UP001054837">
    <property type="component" value="Unassembled WGS sequence"/>
</dbReference>
<feature type="compositionally biased region" description="Polar residues" evidence="1">
    <location>
        <begin position="27"/>
        <end position="57"/>
    </location>
</feature>
<dbReference type="EMBL" id="BPLQ01001712">
    <property type="protein sequence ID" value="GIX84386.1"/>
    <property type="molecule type" value="Genomic_DNA"/>
</dbReference>
<feature type="region of interest" description="Disordered" evidence="1">
    <location>
        <begin position="26"/>
        <end position="60"/>
    </location>
</feature>
<evidence type="ECO:0000256" key="1">
    <source>
        <dbReference type="SAM" id="MobiDB-lite"/>
    </source>
</evidence>